<dbReference type="Proteomes" id="UP001596002">
    <property type="component" value="Unassembled WGS sequence"/>
</dbReference>
<gene>
    <name evidence="1" type="ORF">ACFO8Q_18285</name>
</gene>
<evidence type="ECO:0008006" key="3">
    <source>
        <dbReference type="Google" id="ProtNLM"/>
    </source>
</evidence>
<keyword evidence="2" id="KW-1185">Reference proteome</keyword>
<organism evidence="1 2">
    <name type="scientific">Effusibacillus consociatus</name>
    <dbReference type="NCBI Taxonomy" id="1117041"/>
    <lineage>
        <taxon>Bacteria</taxon>
        <taxon>Bacillati</taxon>
        <taxon>Bacillota</taxon>
        <taxon>Bacilli</taxon>
        <taxon>Bacillales</taxon>
        <taxon>Alicyclobacillaceae</taxon>
        <taxon>Effusibacillus</taxon>
    </lineage>
</organism>
<evidence type="ECO:0000313" key="1">
    <source>
        <dbReference type="EMBL" id="MFC4769281.1"/>
    </source>
</evidence>
<protein>
    <recommendedName>
        <fullName evidence="3">OB domain-containing protein</fullName>
    </recommendedName>
</protein>
<comment type="caution">
    <text evidence="1">The sequence shown here is derived from an EMBL/GenBank/DDBJ whole genome shotgun (WGS) entry which is preliminary data.</text>
</comment>
<proteinExistence type="predicted"/>
<name>A0ABV9Q578_9BACL</name>
<dbReference type="EMBL" id="JBHSHC010000123">
    <property type="protein sequence ID" value="MFC4769281.1"/>
    <property type="molecule type" value="Genomic_DNA"/>
</dbReference>
<accession>A0ABV9Q578</accession>
<dbReference type="RefSeq" id="WP_380027618.1">
    <property type="nucleotide sequence ID" value="NZ_JBHSHC010000123.1"/>
</dbReference>
<sequence>MRVTGKIVRKRAYFDTTDRDINCIAFIEIDDGIFVNGDKIKIIPILGEESRIPQSIGENIAVEGEIVFKQIVTSSGKRNSSPVPILQPKRVEKVS</sequence>
<evidence type="ECO:0000313" key="2">
    <source>
        <dbReference type="Proteomes" id="UP001596002"/>
    </source>
</evidence>
<reference evidence="2" key="1">
    <citation type="journal article" date="2019" name="Int. J. Syst. Evol. Microbiol.">
        <title>The Global Catalogue of Microorganisms (GCM) 10K type strain sequencing project: providing services to taxonomists for standard genome sequencing and annotation.</title>
        <authorList>
            <consortium name="The Broad Institute Genomics Platform"/>
            <consortium name="The Broad Institute Genome Sequencing Center for Infectious Disease"/>
            <person name="Wu L."/>
            <person name="Ma J."/>
        </authorList>
    </citation>
    <scope>NUCLEOTIDE SEQUENCE [LARGE SCALE GENOMIC DNA]</scope>
    <source>
        <strain evidence="2">WYCCWR 12678</strain>
    </source>
</reference>